<organism evidence="7 8">
    <name type="scientific">Gibberella nygamai</name>
    <name type="common">Bean root rot disease fungus</name>
    <name type="synonym">Fusarium nygamai</name>
    <dbReference type="NCBI Taxonomy" id="42673"/>
    <lineage>
        <taxon>Eukaryota</taxon>
        <taxon>Fungi</taxon>
        <taxon>Dikarya</taxon>
        <taxon>Ascomycota</taxon>
        <taxon>Pezizomycotina</taxon>
        <taxon>Sordariomycetes</taxon>
        <taxon>Hypocreomycetidae</taxon>
        <taxon>Hypocreales</taxon>
        <taxon>Nectriaceae</taxon>
        <taxon>Fusarium</taxon>
        <taxon>Fusarium fujikuroi species complex</taxon>
    </lineage>
</organism>
<dbReference type="Proteomes" id="UP000236664">
    <property type="component" value="Unassembled WGS sequence"/>
</dbReference>
<gene>
    <name evidence="7" type="ORF">FNYG_15185</name>
</gene>
<feature type="domain" description="HAT C-terminal dimerisation" evidence="6">
    <location>
        <begin position="123"/>
        <end position="205"/>
    </location>
</feature>
<dbReference type="OrthoDB" id="5147528at2759"/>
<dbReference type="InterPro" id="IPR008906">
    <property type="entry name" value="HATC_C_dom"/>
</dbReference>
<evidence type="ECO:0000259" key="6">
    <source>
        <dbReference type="Pfam" id="PF05699"/>
    </source>
</evidence>
<keyword evidence="4" id="KW-0862">Zinc</keyword>
<evidence type="ECO:0000313" key="7">
    <source>
        <dbReference type="EMBL" id="PNP57746.1"/>
    </source>
</evidence>
<keyword evidence="2" id="KW-0479">Metal-binding</keyword>
<evidence type="ECO:0000256" key="3">
    <source>
        <dbReference type="ARBA" id="ARBA00022771"/>
    </source>
</evidence>
<dbReference type="Pfam" id="PF05699">
    <property type="entry name" value="Dimer_Tnp_hAT"/>
    <property type="match status" value="1"/>
</dbReference>
<dbReference type="STRING" id="42673.A0A2K0UJ44"/>
<keyword evidence="5" id="KW-0539">Nucleus</keyword>
<dbReference type="AlphaFoldDB" id="A0A2K0UJ44"/>
<keyword evidence="3" id="KW-0863">Zinc-finger</keyword>
<keyword evidence="8" id="KW-1185">Reference proteome</keyword>
<dbReference type="PANTHER" id="PTHR46481">
    <property type="entry name" value="ZINC FINGER BED DOMAIN-CONTAINING PROTEIN 4"/>
    <property type="match status" value="1"/>
</dbReference>
<evidence type="ECO:0000256" key="5">
    <source>
        <dbReference type="ARBA" id="ARBA00023242"/>
    </source>
</evidence>
<evidence type="ECO:0000256" key="2">
    <source>
        <dbReference type="ARBA" id="ARBA00022723"/>
    </source>
</evidence>
<comment type="caution">
    <text evidence="7">The sequence shown here is derived from an EMBL/GenBank/DDBJ whole genome shotgun (WGS) entry which is preliminary data.</text>
</comment>
<name>A0A2K0UJ44_GIBNY</name>
<evidence type="ECO:0000313" key="8">
    <source>
        <dbReference type="Proteomes" id="UP000236664"/>
    </source>
</evidence>
<protein>
    <recommendedName>
        <fullName evidence="6">HAT C-terminal dimerisation domain-containing protein</fullName>
    </recommendedName>
</protein>
<proteinExistence type="predicted"/>
<dbReference type="SUPFAM" id="SSF53098">
    <property type="entry name" value="Ribonuclease H-like"/>
    <property type="match status" value="1"/>
</dbReference>
<evidence type="ECO:0000256" key="1">
    <source>
        <dbReference type="ARBA" id="ARBA00004123"/>
    </source>
</evidence>
<dbReference type="InterPro" id="IPR052035">
    <property type="entry name" value="ZnF_BED_domain_contain"/>
</dbReference>
<dbReference type="GO" id="GO:0005634">
    <property type="term" value="C:nucleus"/>
    <property type="evidence" value="ECO:0007669"/>
    <property type="project" value="UniProtKB-SubCell"/>
</dbReference>
<dbReference type="EMBL" id="MTQA01000481">
    <property type="protein sequence ID" value="PNP57746.1"/>
    <property type="molecule type" value="Genomic_DNA"/>
</dbReference>
<dbReference type="InterPro" id="IPR012337">
    <property type="entry name" value="RNaseH-like_sf"/>
</dbReference>
<reference evidence="7 8" key="1">
    <citation type="submission" date="2017-06" db="EMBL/GenBank/DDBJ databases">
        <title>Genome of Fusarium nygamai isolate CS10214.</title>
        <authorList>
            <person name="Gardiner D.M."/>
            <person name="Obanor F."/>
            <person name="Kazan K."/>
        </authorList>
    </citation>
    <scope>NUCLEOTIDE SEQUENCE [LARGE SCALE GENOMIC DNA]</scope>
    <source>
        <strain evidence="7 8">CS10214</strain>
    </source>
</reference>
<sequence>MDVLHEHYQQAFNKYKMNQQLLGPVLTSWHVFDKYYQLSDESPAYAAAIILHPSRGKAHIQKNWPKAWHKKTFTGVKNLPTVYTTPSIVPALELDEYDLLLENPGIPLIFRIQTVSTEPDVDEYETYTSQPPIPIDCSALVWWLRDEQKERFPRLSKMAIDILSIPAMSADPERTFSGTRRTISWDRMLLGALTIEKGECLKSWIRSGITAGLQVDEVEQYEYMAEEGSTSALEEDVGP</sequence>
<accession>A0A2K0UJ44</accession>
<dbReference type="PANTHER" id="PTHR46481:SF10">
    <property type="entry name" value="ZINC FINGER BED DOMAIN-CONTAINING PROTEIN 39"/>
    <property type="match status" value="1"/>
</dbReference>
<dbReference type="GO" id="GO:0046983">
    <property type="term" value="F:protein dimerization activity"/>
    <property type="evidence" value="ECO:0007669"/>
    <property type="project" value="InterPro"/>
</dbReference>
<comment type="subcellular location">
    <subcellularLocation>
        <location evidence="1">Nucleus</location>
    </subcellularLocation>
</comment>
<dbReference type="GO" id="GO:0008270">
    <property type="term" value="F:zinc ion binding"/>
    <property type="evidence" value="ECO:0007669"/>
    <property type="project" value="UniProtKB-KW"/>
</dbReference>
<evidence type="ECO:0000256" key="4">
    <source>
        <dbReference type="ARBA" id="ARBA00022833"/>
    </source>
</evidence>